<gene>
    <name evidence="1" type="ORF">YC6258_00256</name>
</gene>
<dbReference type="EMBL" id="CP007142">
    <property type="protein sequence ID" value="AJQ92308.1"/>
    <property type="molecule type" value="Genomic_DNA"/>
</dbReference>
<dbReference type="KEGG" id="gsn:YC6258_00256"/>
<accession>A0A0C5VG01</accession>
<organism evidence="1 2">
    <name type="scientific">Gynuella sunshinyii YC6258</name>
    <dbReference type="NCBI Taxonomy" id="1445510"/>
    <lineage>
        <taxon>Bacteria</taxon>
        <taxon>Pseudomonadati</taxon>
        <taxon>Pseudomonadota</taxon>
        <taxon>Gammaproteobacteria</taxon>
        <taxon>Oceanospirillales</taxon>
        <taxon>Saccharospirillaceae</taxon>
        <taxon>Gynuella</taxon>
    </lineage>
</organism>
<proteinExistence type="predicted"/>
<dbReference type="HOGENOM" id="CLU_162018_1_1_6"/>
<dbReference type="AlphaFoldDB" id="A0A0C5VG01"/>
<dbReference type="OrthoDB" id="5298361at2"/>
<evidence type="ECO:0000313" key="2">
    <source>
        <dbReference type="Proteomes" id="UP000032266"/>
    </source>
</evidence>
<keyword evidence="2" id="KW-1185">Reference proteome</keyword>
<dbReference type="Proteomes" id="UP000032266">
    <property type="component" value="Chromosome"/>
</dbReference>
<dbReference type="RefSeq" id="WP_044615404.1">
    <property type="nucleotide sequence ID" value="NZ_CP007142.1"/>
</dbReference>
<sequence>MAWKVAKVLKRGKDQFVILPGEYQFEGDEVCIRRDLKIGDVILSKKPIDWDSFFLVREKANEGRSDFMSDRVQGKIVDKDLF</sequence>
<protein>
    <submittedName>
        <fullName evidence="1">Virulence-associated protein-related protein</fullName>
    </submittedName>
</protein>
<evidence type="ECO:0000313" key="1">
    <source>
        <dbReference type="EMBL" id="AJQ92308.1"/>
    </source>
</evidence>
<name>A0A0C5VG01_9GAMM</name>
<reference evidence="1 2" key="1">
    <citation type="submission" date="2014-01" db="EMBL/GenBank/DDBJ databases">
        <title>Full genme sequencing of cellulolytic bacterium Gynuella sunshinyii YC6258T gen. nov., sp. nov.</title>
        <authorList>
            <person name="Khan H."/>
            <person name="Chung E.J."/>
            <person name="Chung Y.R."/>
        </authorList>
    </citation>
    <scope>NUCLEOTIDE SEQUENCE [LARGE SCALE GENOMIC DNA]</scope>
    <source>
        <strain evidence="1 2">YC6258</strain>
    </source>
</reference>
<dbReference type="STRING" id="1445510.YC6258_00256"/>